<feature type="transmembrane region" description="Helical" evidence="2">
    <location>
        <begin position="215"/>
        <end position="239"/>
    </location>
</feature>
<comment type="subcellular location">
    <subcellularLocation>
        <location evidence="1">Cell membrane</location>
        <topology evidence="1">Multi-pass membrane protein</topology>
    </subcellularLocation>
</comment>
<feature type="transmembrane region" description="Helical" evidence="2">
    <location>
        <begin position="49"/>
        <end position="68"/>
    </location>
</feature>
<dbReference type="PANTHER" id="PTHR23523">
    <property type="match status" value="1"/>
</dbReference>
<organism evidence="3 4">
    <name type="scientific">Nosocomiicoccus ampullae</name>
    <dbReference type="NCBI Taxonomy" id="489910"/>
    <lineage>
        <taxon>Bacteria</taxon>
        <taxon>Bacillati</taxon>
        <taxon>Bacillota</taxon>
        <taxon>Bacilli</taxon>
        <taxon>Bacillales</taxon>
        <taxon>Staphylococcaceae</taxon>
        <taxon>Nosocomiicoccus</taxon>
    </lineage>
</organism>
<evidence type="ECO:0000313" key="3">
    <source>
        <dbReference type="EMBL" id="MBB5176295.1"/>
    </source>
</evidence>
<dbReference type="PANTHER" id="PTHR23523:SF2">
    <property type="entry name" value="2-NITROIMIDAZOLE TRANSPORTER"/>
    <property type="match status" value="1"/>
</dbReference>
<keyword evidence="2" id="KW-0472">Membrane</keyword>
<evidence type="ECO:0000256" key="2">
    <source>
        <dbReference type="SAM" id="Phobius"/>
    </source>
</evidence>
<dbReference type="CDD" id="cd17339">
    <property type="entry name" value="MFS_NIMT_CynX_like"/>
    <property type="match status" value="1"/>
</dbReference>
<evidence type="ECO:0000256" key="1">
    <source>
        <dbReference type="ARBA" id="ARBA00004651"/>
    </source>
</evidence>
<feature type="transmembrane region" description="Helical" evidence="2">
    <location>
        <begin position="305"/>
        <end position="327"/>
    </location>
</feature>
<dbReference type="InterPro" id="IPR052524">
    <property type="entry name" value="MFS_Cyanate_Porter"/>
</dbReference>
<keyword evidence="2" id="KW-1133">Transmembrane helix</keyword>
<reference evidence="3 4" key="1">
    <citation type="submission" date="2020-08" db="EMBL/GenBank/DDBJ databases">
        <title>Genomic Encyclopedia of Type Strains, Phase IV (KMG-IV): sequencing the most valuable type-strain genomes for metagenomic binning, comparative biology and taxonomic classification.</title>
        <authorList>
            <person name="Goeker M."/>
        </authorList>
    </citation>
    <scope>NUCLEOTIDE SEQUENCE [LARGE SCALE GENOMIC DNA]</scope>
    <source>
        <strain evidence="3 4">DSM 19163</strain>
    </source>
</reference>
<keyword evidence="4" id="KW-1185">Reference proteome</keyword>
<accession>A0A9Q2D0G7</accession>
<sequence length="401" mass="44054">MSGKLYELKDHWMLIIALMLVASILRAPITSVGPVVDQIRDALNISNTVAGLLTTIPLLIFGVVSPYIPRLVRKFSINHVIFYSLIIILCGLVIRNLSSVEWFILGTIIIGLGIAVGNVTIPSYVKLRFPLHIGLVTGLYGAVMNAMAGVGGGLSVPLSETSAYGYKLSLSIWIILTVIAILFWIKQLNAQKYEAQYIDEGAVTLTIKDLLKSRIAWGVALSFGLQSMIFYSVVAWIPTILVSQGLTFKTAGYYFMFAQFIQVPIAFIYPQFVESVKNKRIPVVIIFVAFVTGFSLMFVENKIVLLFAMLIMGVGVGAAFLTCMVFFSLKANTYDGSMMLSGFSQSIGYVIAASGPLIMGVIQDYIQNEIINIYIFIALSIIVFITLMIAAEDKTVEETIK</sequence>
<feature type="transmembrane region" description="Helical" evidence="2">
    <location>
        <begin position="164"/>
        <end position="185"/>
    </location>
</feature>
<dbReference type="AlphaFoldDB" id="A0A9Q2D0G7"/>
<feature type="transmembrane region" description="Helical" evidence="2">
    <location>
        <begin position="133"/>
        <end position="158"/>
    </location>
</feature>
<evidence type="ECO:0000313" key="4">
    <source>
        <dbReference type="Proteomes" id="UP000579136"/>
    </source>
</evidence>
<name>A0A9Q2D0G7_9STAP</name>
<feature type="transmembrane region" description="Helical" evidence="2">
    <location>
        <begin position="12"/>
        <end position="29"/>
    </location>
</feature>
<dbReference type="GO" id="GO:0005886">
    <property type="term" value="C:plasma membrane"/>
    <property type="evidence" value="ECO:0007669"/>
    <property type="project" value="UniProtKB-SubCell"/>
</dbReference>
<feature type="transmembrane region" description="Helical" evidence="2">
    <location>
        <begin position="103"/>
        <end position="121"/>
    </location>
</feature>
<protein>
    <submittedName>
        <fullName evidence="3">CP family cyanate transporter-like MFS transporter</fullName>
    </submittedName>
</protein>
<dbReference type="EMBL" id="JACHHF010000006">
    <property type="protein sequence ID" value="MBB5176295.1"/>
    <property type="molecule type" value="Genomic_DNA"/>
</dbReference>
<feature type="transmembrane region" description="Helical" evidence="2">
    <location>
        <begin position="251"/>
        <end position="269"/>
    </location>
</feature>
<dbReference type="InterPro" id="IPR011701">
    <property type="entry name" value="MFS"/>
</dbReference>
<gene>
    <name evidence="3" type="ORF">HNQ45_001182</name>
</gene>
<keyword evidence="2" id="KW-0812">Transmembrane</keyword>
<dbReference type="Proteomes" id="UP000579136">
    <property type="component" value="Unassembled WGS sequence"/>
</dbReference>
<proteinExistence type="predicted"/>
<dbReference type="InterPro" id="IPR036259">
    <property type="entry name" value="MFS_trans_sf"/>
</dbReference>
<feature type="transmembrane region" description="Helical" evidence="2">
    <location>
        <begin position="371"/>
        <end position="391"/>
    </location>
</feature>
<feature type="transmembrane region" description="Helical" evidence="2">
    <location>
        <begin position="281"/>
        <end position="299"/>
    </location>
</feature>
<comment type="caution">
    <text evidence="3">The sequence shown here is derived from an EMBL/GenBank/DDBJ whole genome shotgun (WGS) entry which is preliminary data.</text>
</comment>
<dbReference type="SUPFAM" id="SSF103473">
    <property type="entry name" value="MFS general substrate transporter"/>
    <property type="match status" value="1"/>
</dbReference>
<feature type="transmembrane region" description="Helical" evidence="2">
    <location>
        <begin position="339"/>
        <end position="359"/>
    </location>
</feature>
<dbReference type="Pfam" id="PF07690">
    <property type="entry name" value="MFS_1"/>
    <property type="match status" value="1"/>
</dbReference>
<dbReference type="RefSeq" id="WP_183674516.1">
    <property type="nucleotide sequence ID" value="NZ_CBCRYX010000005.1"/>
</dbReference>
<dbReference type="Gene3D" id="1.20.1250.20">
    <property type="entry name" value="MFS general substrate transporter like domains"/>
    <property type="match status" value="2"/>
</dbReference>
<dbReference type="GO" id="GO:0022857">
    <property type="term" value="F:transmembrane transporter activity"/>
    <property type="evidence" value="ECO:0007669"/>
    <property type="project" value="InterPro"/>
</dbReference>
<feature type="transmembrane region" description="Helical" evidence="2">
    <location>
        <begin position="80"/>
        <end position="97"/>
    </location>
</feature>